<protein>
    <submittedName>
        <fullName evidence="1">Uncharacterized protein</fullName>
    </submittedName>
</protein>
<sequence>MNAKQDLAIDALQQIAIERGDDPDLINIQLLDIKAVTNAVSALRGIFRHNKTM</sequence>
<gene>
    <name evidence="1" type="ORF">SERLADRAFT_441793</name>
</gene>
<dbReference type="HOGENOM" id="CLU_3070141_0_0_1"/>
<evidence type="ECO:0000313" key="1">
    <source>
        <dbReference type="EMBL" id="EGO20446.1"/>
    </source>
</evidence>
<dbReference type="GeneID" id="18815590"/>
<dbReference type="KEGG" id="sla:SERLADRAFT_441793"/>
<reference evidence="1" key="1">
    <citation type="submission" date="2011-04" db="EMBL/GenBank/DDBJ databases">
        <title>Evolution of plant cell wall degrading machinery underlies the functional diversity of forest fungi.</title>
        <authorList>
            <consortium name="US DOE Joint Genome Institute (JGI-PGF)"/>
            <person name="Eastwood D.C."/>
            <person name="Floudas D."/>
            <person name="Binder M."/>
            <person name="Majcherczyk A."/>
            <person name="Schneider P."/>
            <person name="Aerts A."/>
            <person name="Asiegbu F.O."/>
            <person name="Baker S.E."/>
            <person name="Barry K."/>
            <person name="Bendiksby M."/>
            <person name="Blumentritt M."/>
            <person name="Coutinho P.M."/>
            <person name="Cullen D."/>
            <person name="Cullen D."/>
            <person name="Gathman A."/>
            <person name="Goodell B."/>
            <person name="Henrissat B."/>
            <person name="Ihrmark K."/>
            <person name="Kauserud H."/>
            <person name="Kohler A."/>
            <person name="LaButti K."/>
            <person name="Lapidus A."/>
            <person name="Lavin J.L."/>
            <person name="Lee Y.-H."/>
            <person name="Lindquist E."/>
            <person name="Lilly W."/>
            <person name="Lucas S."/>
            <person name="Morin E."/>
            <person name="Murat C."/>
            <person name="Oguiza J.A."/>
            <person name="Park J."/>
            <person name="Pisabarro A.G."/>
            <person name="Riley R."/>
            <person name="Rosling A."/>
            <person name="Salamov A."/>
            <person name="Schmidt O."/>
            <person name="Schmutz J."/>
            <person name="Skrede I."/>
            <person name="Stenlid J."/>
            <person name="Wiebenga A."/>
            <person name="Xie X."/>
            <person name="Kues U."/>
            <person name="Hibbett D.S."/>
            <person name="Hoffmeister D."/>
            <person name="Hogberg N."/>
            <person name="Martin F."/>
            <person name="Grigoriev I.V."/>
            <person name="Watkinson S.C."/>
        </authorList>
    </citation>
    <scope>NUCLEOTIDE SEQUENCE</scope>
    <source>
        <strain evidence="1">S7.9</strain>
    </source>
</reference>
<name>F8P7N8_SERL9</name>
<dbReference type="RefSeq" id="XP_007322412.1">
    <property type="nucleotide sequence ID" value="XM_007322350.1"/>
</dbReference>
<dbReference type="EMBL" id="GL945440">
    <property type="protein sequence ID" value="EGO20446.1"/>
    <property type="molecule type" value="Genomic_DNA"/>
</dbReference>
<dbReference type="AlphaFoldDB" id="F8P7N8"/>
<organism>
    <name type="scientific">Serpula lacrymans var. lacrymans (strain S7.9)</name>
    <name type="common">Dry rot fungus</name>
    <dbReference type="NCBI Taxonomy" id="578457"/>
    <lineage>
        <taxon>Eukaryota</taxon>
        <taxon>Fungi</taxon>
        <taxon>Dikarya</taxon>
        <taxon>Basidiomycota</taxon>
        <taxon>Agaricomycotina</taxon>
        <taxon>Agaricomycetes</taxon>
        <taxon>Agaricomycetidae</taxon>
        <taxon>Boletales</taxon>
        <taxon>Coniophorineae</taxon>
        <taxon>Serpulaceae</taxon>
        <taxon>Serpula</taxon>
    </lineage>
</organism>
<accession>F8P7N8</accession>
<dbReference type="Proteomes" id="UP000008064">
    <property type="component" value="Unassembled WGS sequence"/>
</dbReference>
<proteinExistence type="predicted"/>